<accession>A0A0D9NHP2</accession>
<name>A0A0D9NHP2_METAN</name>
<keyword evidence="3" id="KW-1185">Reference proteome</keyword>
<evidence type="ECO:0000313" key="2">
    <source>
        <dbReference type="EMBL" id="KJK73512.1"/>
    </source>
</evidence>
<organism evidence="2 3">
    <name type="scientific">Metarhizium anisopliae BRIP 53293</name>
    <dbReference type="NCBI Taxonomy" id="1291518"/>
    <lineage>
        <taxon>Eukaryota</taxon>
        <taxon>Fungi</taxon>
        <taxon>Dikarya</taxon>
        <taxon>Ascomycota</taxon>
        <taxon>Pezizomycotina</taxon>
        <taxon>Sordariomycetes</taxon>
        <taxon>Hypocreomycetidae</taxon>
        <taxon>Hypocreales</taxon>
        <taxon>Clavicipitaceae</taxon>
        <taxon>Metarhizium</taxon>
    </lineage>
</organism>
<reference evidence="3" key="1">
    <citation type="journal article" date="2014" name="BMC Genomics">
        <title>The genome sequence of the biocontrol fungus Metarhizium anisopliae and comparative genomics of Metarhizium species.</title>
        <authorList>
            <person name="Pattemore J.A."/>
            <person name="Hane J.K."/>
            <person name="Williams A.H."/>
            <person name="Wilson B.A."/>
            <person name="Stodart B.J."/>
            <person name="Ash G.J."/>
        </authorList>
    </citation>
    <scope>NUCLEOTIDE SEQUENCE [LARGE SCALE GENOMIC DNA]</scope>
    <source>
        <strain evidence="3">BRIP 53293</strain>
    </source>
</reference>
<protein>
    <submittedName>
        <fullName evidence="2">Uncharacterized protein</fullName>
    </submittedName>
</protein>
<proteinExistence type="predicted"/>
<sequence length="347" mass="39122">MTDFDIEELTRAFALLSLHDDETPCHVANKGTGDSSISHPPMFFRAQTLNPEMHHPTGQLSRPATSFDNDGDITMHDRYSFATGSSLLPLRPAPRPPTAKAELTKSRAGTNVSRVRRKSVSEALMFSHQFVRRNSIDYFVQTWETTLIEWVLLVRTIAVPPHIPVVQIDMESRALALNQVIAGKRDNLPSGFGYIQLLALLNTLERRIREARQDRLISTKSGRRDDSQAIDMFLQAKDRVLNTRTSRNHVWRLKQAAERFSELTGSSPLLLIIFSRTAEIFVKNLHKVDNPTFKVLAAEARKHIPSKLVDACATLSKFTETILESGSPVNYKVTSRIGEEIKSYLCN</sequence>
<dbReference type="EMBL" id="KE384813">
    <property type="protein sequence ID" value="KJK73512.1"/>
    <property type="molecule type" value="Genomic_DNA"/>
</dbReference>
<dbReference type="Proteomes" id="UP000054544">
    <property type="component" value="Unassembled WGS sequence"/>
</dbReference>
<evidence type="ECO:0000313" key="3">
    <source>
        <dbReference type="Proteomes" id="UP000054544"/>
    </source>
</evidence>
<evidence type="ECO:0000256" key="1">
    <source>
        <dbReference type="SAM" id="MobiDB-lite"/>
    </source>
</evidence>
<feature type="region of interest" description="Disordered" evidence="1">
    <location>
        <begin position="86"/>
        <end position="114"/>
    </location>
</feature>
<gene>
    <name evidence="2" type="ORF">H634G_11241</name>
</gene>
<dbReference type="AlphaFoldDB" id="A0A0D9NHP2"/>